<reference evidence="4 5" key="1">
    <citation type="journal article" date="2010" name="Science">
        <title>Genomic analysis of organismal complexity in the multicellular green alga Volvox carteri.</title>
        <authorList>
            <person name="Prochnik S.E."/>
            <person name="Umen J."/>
            <person name="Nedelcu A.M."/>
            <person name="Hallmann A."/>
            <person name="Miller S.M."/>
            <person name="Nishii I."/>
            <person name="Ferris P."/>
            <person name="Kuo A."/>
            <person name="Mitros T."/>
            <person name="Fritz-Laylin L.K."/>
            <person name="Hellsten U."/>
            <person name="Chapman J."/>
            <person name="Simakov O."/>
            <person name="Rensing S.A."/>
            <person name="Terry A."/>
            <person name="Pangilinan J."/>
            <person name="Kapitonov V."/>
            <person name="Jurka J."/>
            <person name="Salamov A."/>
            <person name="Shapiro H."/>
            <person name="Schmutz J."/>
            <person name="Grimwood J."/>
            <person name="Lindquist E."/>
            <person name="Lucas S."/>
            <person name="Grigoriev I.V."/>
            <person name="Schmitt R."/>
            <person name="Kirk D."/>
            <person name="Rokhsar D.S."/>
        </authorList>
    </citation>
    <scope>NUCLEOTIDE SEQUENCE [LARGE SCALE GENOMIC DNA]</scope>
    <source>
        <strain evidence="5">f. Nagariensis / Eve</strain>
    </source>
</reference>
<dbReference type="PANTHER" id="PTHR13031">
    <property type="entry name" value="RIBONUCLEASE P SUBUNIT P30"/>
    <property type="match status" value="1"/>
</dbReference>
<proteinExistence type="inferred from homology"/>
<dbReference type="GO" id="GO:0003723">
    <property type="term" value="F:RNA binding"/>
    <property type="evidence" value="ECO:0007669"/>
    <property type="project" value="TreeGrafter"/>
</dbReference>
<dbReference type="eggNOG" id="KOG2363">
    <property type="taxonomic scope" value="Eukaryota"/>
</dbReference>
<dbReference type="OrthoDB" id="17948at2759"/>
<dbReference type="RefSeq" id="XP_002957040.1">
    <property type="nucleotide sequence ID" value="XM_002956994.1"/>
</dbReference>
<comment type="subcellular location">
    <subcellularLocation>
        <location evidence="1">Nucleus</location>
    </subcellularLocation>
</comment>
<name>D8UEH1_VOLCA</name>
<evidence type="ECO:0000313" key="5">
    <source>
        <dbReference type="Proteomes" id="UP000001058"/>
    </source>
</evidence>
<protein>
    <submittedName>
        <fullName evidence="4">Uncharacterized protein</fullName>
    </submittedName>
</protein>
<dbReference type="GO" id="GO:0005655">
    <property type="term" value="C:nucleolar ribonuclease P complex"/>
    <property type="evidence" value="ECO:0007669"/>
    <property type="project" value="TreeGrafter"/>
</dbReference>
<evidence type="ECO:0000256" key="1">
    <source>
        <dbReference type="ARBA" id="ARBA00004123"/>
    </source>
</evidence>
<organism evidence="5">
    <name type="scientific">Volvox carteri f. nagariensis</name>
    <dbReference type="NCBI Taxonomy" id="3068"/>
    <lineage>
        <taxon>Eukaryota</taxon>
        <taxon>Viridiplantae</taxon>
        <taxon>Chlorophyta</taxon>
        <taxon>core chlorophytes</taxon>
        <taxon>Chlorophyceae</taxon>
        <taxon>CS clade</taxon>
        <taxon>Chlamydomonadales</taxon>
        <taxon>Volvocaceae</taxon>
        <taxon>Volvox</taxon>
    </lineage>
</organism>
<dbReference type="PANTHER" id="PTHR13031:SF0">
    <property type="entry name" value="RIBONUCLEASE P PROTEIN SUBUNIT P30"/>
    <property type="match status" value="1"/>
</dbReference>
<dbReference type="Pfam" id="PF01876">
    <property type="entry name" value="RNase_P_p30"/>
    <property type="match status" value="1"/>
</dbReference>
<dbReference type="KEGG" id="vcn:VOLCADRAFT_67773"/>
<keyword evidence="5" id="KW-1185">Reference proteome</keyword>
<dbReference type="GeneID" id="9622851"/>
<dbReference type="AlphaFoldDB" id="D8UEH1"/>
<sequence length="168" mass="18844">LRQLRRLHFVAADAVQASQLSSSGDVVRSYDLVSITPKTERLNHPACTSLEVDLICLELWQRMTIKLRAPAIKAALRRGIYFEICYAPGLREPTARRNLFCNAQALVRVTRGKHILLSSSARSAFEVRSPLELVHMATLFGLTSKQAQVRVKRATCRSTTRELRGLGE</sequence>
<dbReference type="Proteomes" id="UP000001058">
    <property type="component" value="Unassembled WGS sequence"/>
</dbReference>
<feature type="non-terminal residue" evidence="4">
    <location>
        <position position="1"/>
    </location>
</feature>
<evidence type="ECO:0000256" key="3">
    <source>
        <dbReference type="ARBA" id="ARBA00022694"/>
    </source>
</evidence>
<keyword evidence="3" id="KW-0819">tRNA processing</keyword>
<dbReference type="GO" id="GO:0008033">
    <property type="term" value="P:tRNA processing"/>
    <property type="evidence" value="ECO:0007669"/>
    <property type="project" value="UniProtKB-KW"/>
</dbReference>
<dbReference type="EMBL" id="GL378389">
    <property type="protein sequence ID" value="EFJ41842.1"/>
    <property type="molecule type" value="Genomic_DNA"/>
</dbReference>
<comment type="similarity">
    <text evidence="2">Belongs to the eukaryotic/archaeal RNase P protein component 3 family.</text>
</comment>
<dbReference type="Gene3D" id="3.20.20.140">
    <property type="entry name" value="Metal-dependent hydrolases"/>
    <property type="match status" value="1"/>
</dbReference>
<accession>D8UEH1</accession>
<dbReference type="SUPFAM" id="SSF89550">
    <property type="entry name" value="PHP domain-like"/>
    <property type="match status" value="1"/>
</dbReference>
<dbReference type="InterPro" id="IPR016195">
    <property type="entry name" value="Pol/histidinol_Pase-like"/>
</dbReference>
<dbReference type="STRING" id="3068.D8UEH1"/>
<dbReference type="InterPro" id="IPR002738">
    <property type="entry name" value="RNase_P_p30"/>
</dbReference>
<evidence type="ECO:0000313" key="4">
    <source>
        <dbReference type="EMBL" id="EFJ41842.1"/>
    </source>
</evidence>
<dbReference type="InParanoid" id="D8UEH1"/>
<gene>
    <name evidence="4" type="ORF">VOLCADRAFT_67773</name>
</gene>
<evidence type="ECO:0000256" key="2">
    <source>
        <dbReference type="ARBA" id="ARBA00007331"/>
    </source>
</evidence>